<feature type="region of interest" description="Disordered" evidence="1">
    <location>
        <begin position="1"/>
        <end position="23"/>
    </location>
</feature>
<evidence type="ECO:0000256" key="1">
    <source>
        <dbReference type="SAM" id="MobiDB-lite"/>
    </source>
</evidence>
<proteinExistence type="predicted"/>
<dbReference type="RefSeq" id="WP_159068798.1">
    <property type="nucleotide sequence ID" value="NZ_BAZE01000010.1"/>
</dbReference>
<gene>
    <name evidence="2" type="ORF">GTW20_10340</name>
</gene>
<dbReference type="AlphaFoldDB" id="A0A7K2IRP5"/>
<organism evidence="2 3">
    <name type="scientific">Nocardiopsis alba</name>
    <dbReference type="NCBI Taxonomy" id="53437"/>
    <lineage>
        <taxon>Bacteria</taxon>
        <taxon>Bacillati</taxon>
        <taxon>Actinomycetota</taxon>
        <taxon>Actinomycetes</taxon>
        <taxon>Streptosporangiales</taxon>
        <taxon>Nocardiopsidaceae</taxon>
        <taxon>Nocardiopsis</taxon>
    </lineage>
</organism>
<dbReference type="GeneID" id="91392948"/>
<evidence type="ECO:0000313" key="2">
    <source>
        <dbReference type="EMBL" id="MYR32662.1"/>
    </source>
</evidence>
<dbReference type="Proteomes" id="UP000467124">
    <property type="component" value="Unassembled WGS sequence"/>
</dbReference>
<accession>A0A7K2IRP5</accession>
<comment type="caution">
    <text evidence="2">The sequence shown here is derived from an EMBL/GenBank/DDBJ whole genome shotgun (WGS) entry which is preliminary data.</text>
</comment>
<protein>
    <submittedName>
        <fullName evidence="2">Uncharacterized protein</fullName>
    </submittedName>
</protein>
<evidence type="ECO:0000313" key="3">
    <source>
        <dbReference type="Proteomes" id="UP000467124"/>
    </source>
</evidence>
<sequence>MSSDHLDFSNVNAMGEGSQGTLDQADSMTQDIRNLIGDVEGIPEGLRGPEAPFSAAGANLVDAFSGLLTWCQTNGMNLGEAQNELNRLTSEAEETYSAAAAEIDPLARGVNR</sequence>
<reference evidence="2 3" key="1">
    <citation type="journal article" date="2019" name="Nat. Commun.">
        <title>The antimicrobial potential of Streptomyces from insect microbiomes.</title>
        <authorList>
            <person name="Chevrette M.G."/>
            <person name="Carlson C.M."/>
            <person name="Ortega H.E."/>
            <person name="Thomas C."/>
            <person name="Ananiev G.E."/>
            <person name="Barns K.J."/>
            <person name="Book A.J."/>
            <person name="Cagnazzo J."/>
            <person name="Carlos C."/>
            <person name="Flanigan W."/>
            <person name="Grubbs K.J."/>
            <person name="Horn H.A."/>
            <person name="Hoffmann F.M."/>
            <person name="Klassen J.L."/>
            <person name="Knack J.J."/>
            <person name="Lewin G.R."/>
            <person name="McDonald B.R."/>
            <person name="Muller L."/>
            <person name="Melo W.G.P."/>
            <person name="Pinto-Tomas A.A."/>
            <person name="Schmitz A."/>
            <person name="Wendt-Pienkowski E."/>
            <person name="Wildman S."/>
            <person name="Zhao M."/>
            <person name="Zhang F."/>
            <person name="Bugni T.S."/>
            <person name="Andes D.R."/>
            <person name="Pupo M.T."/>
            <person name="Currie C.R."/>
        </authorList>
    </citation>
    <scope>NUCLEOTIDE SEQUENCE [LARGE SCALE GENOMIC DNA]</scope>
    <source>
        <strain evidence="2 3">SID5840</strain>
    </source>
</reference>
<dbReference type="EMBL" id="WWHY01000001">
    <property type="protein sequence ID" value="MYR32662.1"/>
    <property type="molecule type" value="Genomic_DNA"/>
</dbReference>
<name>A0A7K2IRP5_9ACTN</name>